<keyword evidence="2 6" id="KW-0418">Kinase</keyword>
<feature type="transmembrane region" description="Helical" evidence="4">
    <location>
        <begin position="70"/>
        <end position="88"/>
    </location>
</feature>
<dbReference type="AlphaFoldDB" id="F5XNJ4"/>
<organism evidence="6 7">
    <name type="scientific">Microlunatus phosphovorus (strain ATCC 700054 / DSM 10555 / JCM 9379 / NBRC 101784 / NCIMB 13414 / VKM Ac-1990 / NM-1)</name>
    <dbReference type="NCBI Taxonomy" id="1032480"/>
    <lineage>
        <taxon>Bacteria</taxon>
        <taxon>Bacillati</taxon>
        <taxon>Actinomycetota</taxon>
        <taxon>Actinomycetes</taxon>
        <taxon>Propionibacteriales</taxon>
        <taxon>Propionibacteriaceae</taxon>
        <taxon>Microlunatus</taxon>
    </lineage>
</organism>
<dbReference type="GO" id="GO:0016020">
    <property type="term" value="C:membrane"/>
    <property type="evidence" value="ECO:0007669"/>
    <property type="project" value="InterPro"/>
</dbReference>
<dbReference type="SMART" id="SM00387">
    <property type="entry name" value="HATPase_c"/>
    <property type="match status" value="1"/>
</dbReference>
<feature type="transmembrane region" description="Helical" evidence="4">
    <location>
        <begin position="169"/>
        <end position="186"/>
    </location>
</feature>
<keyword evidence="4" id="KW-1133">Transmembrane helix</keyword>
<dbReference type="Pfam" id="PF07730">
    <property type="entry name" value="HisKA_3"/>
    <property type="match status" value="1"/>
</dbReference>
<evidence type="ECO:0000256" key="4">
    <source>
        <dbReference type="SAM" id="Phobius"/>
    </source>
</evidence>
<gene>
    <name evidence="6" type="ordered locus">MLP_10940</name>
</gene>
<feature type="transmembrane region" description="Helical" evidence="4">
    <location>
        <begin position="126"/>
        <end position="142"/>
    </location>
</feature>
<keyword evidence="3" id="KW-0902">Two-component regulatory system</keyword>
<keyword evidence="1" id="KW-0808">Transferase</keyword>
<evidence type="ECO:0000259" key="5">
    <source>
        <dbReference type="SMART" id="SM00387"/>
    </source>
</evidence>
<evidence type="ECO:0000256" key="2">
    <source>
        <dbReference type="ARBA" id="ARBA00022777"/>
    </source>
</evidence>
<dbReference type="GO" id="GO:0046983">
    <property type="term" value="F:protein dimerization activity"/>
    <property type="evidence" value="ECO:0007669"/>
    <property type="project" value="InterPro"/>
</dbReference>
<name>F5XNJ4_MICPN</name>
<evidence type="ECO:0000313" key="7">
    <source>
        <dbReference type="Proteomes" id="UP000007947"/>
    </source>
</evidence>
<sequence length="429" mass="44803">MGLAVSVGSNLEGGLLVGTEARPAQGSLIRALFRRSYGIDCDDPSAAPARHRGPDPAPPFTWRRAVQNMVWVYAFGLIFMVFAFTALLDGEPSPVVVAIRLVVIVLMVLGYLGTAWVADCSLRTRWLYLGGYVALLGLSAVVWSWDLVGYGAYVAVMLATLLPWRQSRIAVVVWAGVLAAVGLLGAGSTGAYIALISLGMGLATAAGMEAGAVQGRLHRAEQRVATLSVAAERERIGRDLHDILGHSLTAISIKAGLAARLVDVDPDAAKAQIAEIEQVARQALADVRTTASGMQEVRLATEIASARSVLLAAGIEARMPSALPPLSDEVSELFGYVVREAVTNVVRHSDAGVCTVMVSPDAVEVRDDGRGLSATAGNGSGIAGLRTRAEALGGLLLVTAGESGGCIVRVELGRLSARSEADERTVTAS</sequence>
<keyword evidence="7" id="KW-1185">Reference proteome</keyword>
<evidence type="ECO:0000256" key="1">
    <source>
        <dbReference type="ARBA" id="ARBA00022679"/>
    </source>
</evidence>
<keyword evidence="4" id="KW-0812">Transmembrane</keyword>
<dbReference type="Gene3D" id="1.20.5.1930">
    <property type="match status" value="1"/>
</dbReference>
<accession>F5XNJ4</accession>
<dbReference type="InterPro" id="IPR003594">
    <property type="entry name" value="HATPase_dom"/>
</dbReference>
<dbReference type="InterPro" id="IPR011712">
    <property type="entry name" value="Sig_transdc_His_kin_sub3_dim/P"/>
</dbReference>
<dbReference type="InterPro" id="IPR050482">
    <property type="entry name" value="Sensor_HK_TwoCompSys"/>
</dbReference>
<dbReference type="EMBL" id="AP012204">
    <property type="protein sequence ID" value="BAK34108.1"/>
    <property type="molecule type" value="Genomic_DNA"/>
</dbReference>
<feature type="domain" description="Histidine kinase/HSP90-like ATPase" evidence="5">
    <location>
        <begin position="329"/>
        <end position="416"/>
    </location>
</feature>
<keyword evidence="4" id="KW-0472">Membrane</keyword>
<evidence type="ECO:0000313" key="6">
    <source>
        <dbReference type="EMBL" id="BAK34108.1"/>
    </source>
</evidence>
<proteinExistence type="predicted"/>
<dbReference type="InterPro" id="IPR036890">
    <property type="entry name" value="HATPase_C_sf"/>
</dbReference>
<feature type="transmembrane region" description="Helical" evidence="4">
    <location>
        <begin position="148"/>
        <end position="164"/>
    </location>
</feature>
<dbReference type="STRING" id="1032480.MLP_10940"/>
<dbReference type="eggNOG" id="COG4585">
    <property type="taxonomic scope" value="Bacteria"/>
</dbReference>
<evidence type="ECO:0000256" key="3">
    <source>
        <dbReference type="ARBA" id="ARBA00023012"/>
    </source>
</evidence>
<feature type="transmembrane region" description="Helical" evidence="4">
    <location>
        <begin position="94"/>
        <end position="114"/>
    </location>
</feature>
<reference evidence="6 7" key="1">
    <citation type="submission" date="2011-05" db="EMBL/GenBank/DDBJ databases">
        <title>Whole genome sequence of Microlunatus phosphovorus NM-1.</title>
        <authorList>
            <person name="Hosoyama A."/>
            <person name="Sasaki K."/>
            <person name="Harada T."/>
            <person name="Igarashi R."/>
            <person name="Kawakoshi A."/>
            <person name="Sasagawa M."/>
            <person name="Fukada J."/>
            <person name="Nakamura S."/>
            <person name="Katano Y."/>
            <person name="Hanada S."/>
            <person name="Kamagata Y."/>
            <person name="Nakamura N."/>
            <person name="Yamazaki S."/>
            <person name="Fujita N."/>
        </authorList>
    </citation>
    <scope>NUCLEOTIDE SEQUENCE [LARGE SCALE GENOMIC DNA]</scope>
    <source>
        <strain evidence="7">ATCC 700054 / DSM 10555 / JCM 9379 / NBRC 101784 / NCIMB 13414 / VKM Ac-1990 / NM-1</strain>
    </source>
</reference>
<dbReference type="PANTHER" id="PTHR24421">
    <property type="entry name" value="NITRATE/NITRITE SENSOR PROTEIN NARX-RELATED"/>
    <property type="match status" value="1"/>
</dbReference>
<protein>
    <submittedName>
        <fullName evidence="6">Putative two-component system histidine kinase</fullName>
    </submittedName>
</protein>
<dbReference type="HOGENOM" id="CLU_000445_20_8_11"/>
<dbReference type="KEGG" id="mph:MLP_10940"/>
<dbReference type="Proteomes" id="UP000007947">
    <property type="component" value="Chromosome"/>
</dbReference>
<dbReference type="GO" id="GO:0000155">
    <property type="term" value="F:phosphorelay sensor kinase activity"/>
    <property type="evidence" value="ECO:0007669"/>
    <property type="project" value="InterPro"/>
</dbReference>
<dbReference type="Gene3D" id="3.30.565.10">
    <property type="entry name" value="Histidine kinase-like ATPase, C-terminal domain"/>
    <property type="match status" value="1"/>
</dbReference>
<dbReference type="SUPFAM" id="SSF55874">
    <property type="entry name" value="ATPase domain of HSP90 chaperone/DNA topoisomerase II/histidine kinase"/>
    <property type="match status" value="1"/>
</dbReference>
<dbReference type="CDD" id="cd16917">
    <property type="entry name" value="HATPase_UhpB-NarQ-NarX-like"/>
    <property type="match status" value="1"/>
</dbReference>
<dbReference type="PANTHER" id="PTHR24421:SF63">
    <property type="entry name" value="SENSOR HISTIDINE KINASE DESK"/>
    <property type="match status" value="1"/>
</dbReference>
<dbReference type="Pfam" id="PF02518">
    <property type="entry name" value="HATPase_c"/>
    <property type="match status" value="1"/>
</dbReference>